<keyword evidence="6" id="KW-0016">Alginate biosynthesis</keyword>
<feature type="signal peptide" evidence="8">
    <location>
        <begin position="1"/>
        <end position="32"/>
    </location>
</feature>
<keyword evidence="3" id="KW-0808">Transferase</keyword>
<feature type="chain" id="PRO_5044630511" evidence="8">
    <location>
        <begin position="33"/>
        <end position="331"/>
    </location>
</feature>
<comment type="pathway">
    <text evidence="2">Glycan biosynthesis; alginate biosynthesis.</text>
</comment>
<evidence type="ECO:0000256" key="6">
    <source>
        <dbReference type="ARBA" id="ARBA00022841"/>
    </source>
</evidence>
<evidence type="ECO:0000256" key="1">
    <source>
        <dbReference type="ARBA" id="ARBA00004418"/>
    </source>
</evidence>
<dbReference type="Proteomes" id="UP000482634">
    <property type="component" value="Unassembled WGS sequence"/>
</dbReference>
<feature type="domain" description="AlgX/AlgJ SGNH hydrolase-like" evidence="9">
    <location>
        <begin position="38"/>
        <end position="297"/>
    </location>
</feature>
<keyword evidence="5" id="KW-0574">Periplasm</keyword>
<protein>
    <submittedName>
        <fullName evidence="11">Twin-arginine translocation pathway signal</fullName>
    </submittedName>
</protein>
<evidence type="ECO:0000313" key="13">
    <source>
        <dbReference type="Proteomes" id="UP000482634"/>
    </source>
</evidence>
<accession>A0A6M0D0N2</accession>
<evidence type="ECO:0000256" key="4">
    <source>
        <dbReference type="ARBA" id="ARBA00022729"/>
    </source>
</evidence>
<evidence type="ECO:0000313" key="11">
    <source>
        <dbReference type="EMBL" id="NER65997.1"/>
    </source>
</evidence>
<evidence type="ECO:0000313" key="10">
    <source>
        <dbReference type="EMBL" id="NER61117.1"/>
    </source>
</evidence>
<dbReference type="GO" id="GO:0016746">
    <property type="term" value="F:acyltransferase activity"/>
    <property type="evidence" value="ECO:0007669"/>
    <property type="project" value="UniProtKB-KW"/>
</dbReference>
<accession>A0A6B3P289</accession>
<evidence type="ECO:0000256" key="8">
    <source>
        <dbReference type="SAM" id="SignalP"/>
    </source>
</evidence>
<evidence type="ECO:0000256" key="3">
    <source>
        <dbReference type="ARBA" id="ARBA00022679"/>
    </source>
</evidence>
<dbReference type="EMBL" id="JAAHBV010000351">
    <property type="protein sequence ID" value="NER61117.1"/>
    <property type="molecule type" value="Genomic_DNA"/>
</dbReference>
<name>A0A6B3P289_9PSED</name>
<comment type="caution">
    <text evidence="11">The sequence shown here is derived from an EMBL/GenBank/DDBJ whole genome shotgun (WGS) entry which is preliminary data.</text>
</comment>
<keyword evidence="7" id="KW-0012">Acyltransferase</keyword>
<gene>
    <name evidence="10" type="ORF">G3435_16330</name>
    <name evidence="11" type="ORF">G3436_21650</name>
</gene>
<dbReference type="GO" id="GO:0042121">
    <property type="term" value="P:alginic acid biosynthetic process"/>
    <property type="evidence" value="ECO:0007669"/>
    <property type="project" value="UniProtKB-UniPathway"/>
</dbReference>
<keyword evidence="13" id="KW-1185">Reference proteome</keyword>
<comment type="subcellular location">
    <subcellularLocation>
        <location evidence="1">Periplasm</location>
    </subcellularLocation>
</comment>
<dbReference type="AlphaFoldDB" id="A0A6B3P289"/>
<dbReference type="InterPro" id="IPR031811">
    <property type="entry name" value="ALGX/ALGJ_SGNH-like"/>
</dbReference>
<sequence length="331" mass="35834">MTLSLLLAPTFKRLGAGLLGASLCLAMNAAQAQDASIVIRGEGGWLLPGWGSLSEVDTAGIDANTALIKQARSALAARNIQLEVLLLPDKSLFYQDKLPAGKTISPQVQQRYQTILGKLGQAGIPAFDAAAVLRPLKQAGTDVFYRTDQHWTQAAADATAEATAARIKRDVPTLKGNAGSGLALGKEFKERRYGDLAELFLTPDERKAIGRDTFTVRREAAAGGLLDEAPAPVHVTGHSMVQPYFGYPQKLSNALDRPVSVNWKPGNVGPWIVLLEYLESAEFKQNPPQVLVWQLFESTYNQGPKAEGFWDNASIMSADTWRKRLHAAVGD</sequence>
<dbReference type="UniPathway" id="UPA00286"/>
<dbReference type="Pfam" id="PF16822">
    <property type="entry name" value="ALGX"/>
    <property type="match status" value="1"/>
</dbReference>
<dbReference type="EMBL" id="JAAHBU010000364">
    <property type="protein sequence ID" value="NER65997.1"/>
    <property type="molecule type" value="Genomic_DNA"/>
</dbReference>
<dbReference type="RefSeq" id="WP_163949304.1">
    <property type="nucleotide sequence ID" value="NZ_JAAHBU010000364.1"/>
</dbReference>
<evidence type="ECO:0000313" key="12">
    <source>
        <dbReference type="Proteomes" id="UP000480410"/>
    </source>
</evidence>
<dbReference type="Proteomes" id="UP000480410">
    <property type="component" value="Unassembled WGS sequence"/>
</dbReference>
<dbReference type="GO" id="GO:0042597">
    <property type="term" value="C:periplasmic space"/>
    <property type="evidence" value="ECO:0007669"/>
    <property type="project" value="UniProtKB-SubCell"/>
</dbReference>
<evidence type="ECO:0000256" key="2">
    <source>
        <dbReference type="ARBA" id="ARBA00005182"/>
    </source>
</evidence>
<evidence type="ECO:0000256" key="5">
    <source>
        <dbReference type="ARBA" id="ARBA00022764"/>
    </source>
</evidence>
<evidence type="ECO:0000256" key="7">
    <source>
        <dbReference type="ARBA" id="ARBA00023315"/>
    </source>
</evidence>
<organism evidence="11 13">
    <name type="scientific">Pseudomonas brassicae</name>
    <dbReference type="NCBI Taxonomy" id="2708063"/>
    <lineage>
        <taxon>Bacteria</taxon>
        <taxon>Pseudomonadati</taxon>
        <taxon>Pseudomonadota</taxon>
        <taxon>Gammaproteobacteria</taxon>
        <taxon>Pseudomonadales</taxon>
        <taxon>Pseudomonadaceae</taxon>
        <taxon>Pseudomonas</taxon>
    </lineage>
</organism>
<keyword evidence="4 8" id="KW-0732">Signal</keyword>
<evidence type="ECO:0000259" key="9">
    <source>
        <dbReference type="Pfam" id="PF16822"/>
    </source>
</evidence>
<reference evidence="12 13" key="1">
    <citation type="submission" date="2020-02" db="EMBL/GenBank/DDBJ databases">
        <title>Broccoli isolated Pseudomonas sp.</title>
        <authorList>
            <person name="Fujikawa T."/>
            <person name="Sawada H."/>
        </authorList>
    </citation>
    <scope>NUCLEOTIDE SEQUENCE [LARGE SCALE GENOMIC DNA]</scope>
    <source>
        <strain evidence="11 13">MAFF212427</strain>
        <strain evidence="10 12">MAFF212428</strain>
    </source>
</reference>
<proteinExistence type="predicted"/>